<organism evidence="10 11">
    <name type="scientific">Peredibacter starrii</name>
    <dbReference type="NCBI Taxonomy" id="28202"/>
    <lineage>
        <taxon>Bacteria</taxon>
        <taxon>Pseudomonadati</taxon>
        <taxon>Bdellovibrionota</taxon>
        <taxon>Bacteriovoracia</taxon>
        <taxon>Bacteriovoracales</taxon>
        <taxon>Bacteriovoracaceae</taxon>
        <taxon>Peredibacter</taxon>
    </lineage>
</organism>
<evidence type="ECO:0000256" key="1">
    <source>
        <dbReference type="ARBA" id="ARBA00004162"/>
    </source>
</evidence>
<dbReference type="PANTHER" id="PTHR42982:SF1">
    <property type="entry name" value="SEC-INDEPENDENT PROTEIN TRANSLOCASE PROTEIN TATA"/>
    <property type="match status" value="1"/>
</dbReference>
<evidence type="ECO:0000256" key="4">
    <source>
        <dbReference type="ARBA" id="ARBA00022692"/>
    </source>
</evidence>
<keyword evidence="6 9" id="KW-1133">Transmembrane helix</keyword>
<sequence>MGLGMGELVVILLIVVLFFGGKKLPQLGSSLGESIKNFKKGMKEDDTDKKS</sequence>
<dbReference type="GO" id="GO:0033281">
    <property type="term" value="C:TAT protein transport complex"/>
    <property type="evidence" value="ECO:0007669"/>
    <property type="project" value="UniProtKB-UniRule"/>
</dbReference>
<dbReference type="InterPro" id="IPR006312">
    <property type="entry name" value="TatA/E"/>
</dbReference>
<reference evidence="10 11" key="1">
    <citation type="submission" date="2023-11" db="EMBL/GenBank/DDBJ databases">
        <title>Peredibacter starrii A3.12.</title>
        <authorList>
            <person name="Mitchell R.J."/>
        </authorList>
    </citation>
    <scope>NUCLEOTIDE SEQUENCE [LARGE SCALE GENOMIC DNA]</scope>
    <source>
        <strain evidence="10 11">A3.12</strain>
    </source>
</reference>
<keyword evidence="11" id="KW-1185">Reference proteome</keyword>
<dbReference type="Gene3D" id="1.20.5.3310">
    <property type="match status" value="1"/>
</dbReference>
<dbReference type="HAMAP" id="MF_00236">
    <property type="entry name" value="TatA_E"/>
    <property type="match status" value="1"/>
</dbReference>
<keyword evidence="4 9" id="KW-0812">Transmembrane</keyword>
<evidence type="ECO:0000313" key="10">
    <source>
        <dbReference type="EMBL" id="WPU67223.1"/>
    </source>
</evidence>
<keyword evidence="3 9" id="KW-1003">Cell membrane</keyword>
<dbReference type="GO" id="GO:0008320">
    <property type="term" value="F:protein transmembrane transporter activity"/>
    <property type="evidence" value="ECO:0007669"/>
    <property type="project" value="UniProtKB-UniRule"/>
</dbReference>
<evidence type="ECO:0000256" key="7">
    <source>
        <dbReference type="ARBA" id="ARBA00023010"/>
    </source>
</evidence>
<keyword evidence="2 9" id="KW-0813">Transport</keyword>
<dbReference type="GO" id="GO:0043953">
    <property type="term" value="P:protein transport by the Tat complex"/>
    <property type="evidence" value="ECO:0007669"/>
    <property type="project" value="UniProtKB-UniRule"/>
</dbReference>
<evidence type="ECO:0000313" key="11">
    <source>
        <dbReference type="Proteomes" id="UP001324634"/>
    </source>
</evidence>
<protein>
    <recommendedName>
        <fullName evidence="9">Sec-independent protein translocase protein TatA</fullName>
    </recommendedName>
</protein>
<dbReference type="Proteomes" id="UP001324634">
    <property type="component" value="Chromosome"/>
</dbReference>
<accession>A0AAX4HVH9</accession>
<evidence type="ECO:0000256" key="6">
    <source>
        <dbReference type="ARBA" id="ARBA00022989"/>
    </source>
</evidence>
<proteinExistence type="inferred from homology"/>
<evidence type="ECO:0000256" key="9">
    <source>
        <dbReference type="HAMAP-Rule" id="MF_00236"/>
    </source>
</evidence>
<comment type="subcellular location">
    <subcellularLocation>
        <location evidence="1 9">Cell membrane</location>
        <topology evidence="1 9">Single-pass membrane protein</topology>
    </subcellularLocation>
</comment>
<evidence type="ECO:0000256" key="5">
    <source>
        <dbReference type="ARBA" id="ARBA00022927"/>
    </source>
</evidence>
<dbReference type="EMBL" id="CP139487">
    <property type="protein sequence ID" value="WPU67223.1"/>
    <property type="molecule type" value="Genomic_DNA"/>
</dbReference>
<dbReference type="Pfam" id="PF02416">
    <property type="entry name" value="TatA_B_E"/>
    <property type="match status" value="1"/>
</dbReference>
<name>A0AAX4HVH9_9BACT</name>
<evidence type="ECO:0000256" key="2">
    <source>
        <dbReference type="ARBA" id="ARBA00022448"/>
    </source>
</evidence>
<dbReference type="AlphaFoldDB" id="A0AAX4HVH9"/>
<keyword evidence="7 9" id="KW-0811">Translocation</keyword>
<comment type="function">
    <text evidence="9">Part of the twin-arginine translocation (Tat) system that transports large folded proteins containing a characteristic twin-arginine motif in their signal peptide across membranes. TatA could form the protein-conducting channel of the Tat system.</text>
</comment>
<dbReference type="NCBIfam" id="TIGR01411">
    <property type="entry name" value="tatAE"/>
    <property type="match status" value="1"/>
</dbReference>
<dbReference type="KEGG" id="psti:SOO65_13535"/>
<gene>
    <name evidence="9 10" type="primary">tatA</name>
    <name evidence="10" type="ORF">SOO65_13535</name>
</gene>
<keyword evidence="8 9" id="KW-0472">Membrane</keyword>
<evidence type="ECO:0000256" key="3">
    <source>
        <dbReference type="ARBA" id="ARBA00022475"/>
    </source>
</evidence>
<dbReference type="PANTHER" id="PTHR42982">
    <property type="entry name" value="SEC-INDEPENDENT PROTEIN TRANSLOCASE PROTEIN TATA"/>
    <property type="match status" value="1"/>
</dbReference>
<keyword evidence="5 9" id="KW-0653">Protein transport</keyword>
<evidence type="ECO:0000256" key="8">
    <source>
        <dbReference type="ARBA" id="ARBA00023136"/>
    </source>
</evidence>
<comment type="subunit">
    <text evidence="9">Forms a complex with TatC.</text>
</comment>
<dbReference type="InterPro" id="IPR003369">
    <property type="entry name" value="TatA/B/E"/>
</dbReference>
<comment type="similarity">
    <text evidence="9">Belongs to the TatA/E family.</text>
</comment>